<keyword evidence="2" id="KW-0479">Metal-binding</keyword>
<dbReference type="InterPro" id="IPR018967">
    <property type="entry name" value="FeS-contain_CDGSH-typ"/>
</dbReference>
<dbReference type="EMBL" id="JAGGKV010000008">
    <property type="protein sequence ID" value="MBP1964227.1"/>
    <property type="molecule type" value="Genomic_DNA"/>
</dbReference>
<name>A0ABS4HZY8_9BACL</name>
<evidence type="ECO:0000256" key="1">
    <source>
        <dbReference type="ARBA" id="ARBA00022714"/>
    </source>
</evidence>
<keyword evidence="1" id="KW-0001">2Fe-2S</keyword>
<dbReference type="SMART" id="SM00704">
    <property type="entry name" value="ZnF_CDGSH"/>
    <property type="match status" value="1"/>
</dbReference>
<evidence type="ECO:0000313" key="7">
    <source>
        <dbReference type="Proteomes" id="UP001519344"/>
    </source>
</evidence>
<dbReference type="Proteomes" id="UP001519344">
    <property type="component" value="Unassembled WGS sequence"/>
</dbReference>
<reference evidence="6 7" key="1">
    <citation type="submission" date="2021-03" db="EMBL/GenBank/DDBJ databases">
        <title>Genomic Encyclopedia of Type Strains, Phase IV (KMG-IV): sequencing the most valuable type-strain genomes for metagenomic binning, comparative biology and taxonomic classification.</title>
        <authorList>
            <person name="Goeker M."/>
        </authorList>
    </citation>
    <scope>NUCLEOTIDE SEQUENCE [LARGE SCALE GENOMIC DNA]</scope>
    <source>
        <strain evidence="6 7">DSM 24950</strain>
    </source>
</reference>
<dbReference type="InterPro" id="IPR042216">
    <property type="entry name" value="MitoNEET_CISD"/>
</dbReference>
<keyword evidence="4" id="KW-0411">Iron-sulfur</keyword>
<evidence type="ECO:0000313" key="6">
    <source>
        <dbReference type="EMBL" id="MBP1964227.1"/>
    </source>
</evidence>
<evidence type="ECO:0000256" key="4">
    <source>
        <dbReference type="ARBA" id="ARBA00023014"/>
    </source>
</evidence>
<evidence type="ECO:0000256" key="3">
    <source>
        <dbReference type="ARBA" id="ARBA00023004"/>
    </source>
</evidence>
<dbReference type="Gene3D" id="3.40.5.90">
    <property type="entry name" value="CDGSH iron-sulfur domain, mitoNEET-type"/>
    <property type="match status" value="1"/>
</dbReference>
<sequence>MNDCIGGKLMADENKVTIKVNDNGSLRVTGPVELVDAEGNPFEHKESFSLCRCGGSGNKPFCDGTHKSIGFESAPRAKKE</sequence>
<keyword evidence="3" id="KW-0408">Iron</keyword>
<accession>A0ABS4HZY8</accession>
<evidence type="ECO:0000259" key="5">
    <source>
        <dbReference type="SMART" id="SM00704"/>
    </source>
</evidence>
<comment type="caution">
    <text evidence="6">The sequence shown here is derived from an EMBL/GenBank/DDBJ whole genome shotgun (WGS) entry which is preliminary data.</text>
</comment>
<keyword evidence="7" id="KW-1185">Reference proteome</keyword>
<gene>
    <name evidence="6" type="ORF">J2Z65_003450</name>
</gene>
<organism evidence="6 7">
    <name type="scientific">Paenibacillus aceris</name>
    <dbReference type="NCBI Taxonomy" id="869555"/>
    <lineage>
        <taxon>Bacteria</taxon>
        <taxon>Bacillati</taxon>
        <taxon>Bacillota</taxon>
        <taxon>Bacilli</taxon>
        <taxon>Bacillales</taxon>
        <taxon>Paenibacillaceae</taxon>
        <taxon>Paenibacillus</taxon>
    </lineage>
</organism>
<feature type="domain" description="Iron-binding zinc finger CDGSH type" evidence="5">
    <location>
        <begin position="32"/>
        <end position="72"/>
    </location>
</feature>
<proteinExistence type="predicted"/>
<protein>
    <submittedName>
        <fullName evidence="6">CDGSH-type Zn-finger protein</fullName>
    </submittedName>
</protein>
<dbReference type="Pfam" id="PF09360">
    <property type="entry name" value="zf-CDGSH"/>
    <property type="match status" value="1"/>
</dbReference>
<evidence type="ECO:0000256" key="2">
    <source>
        <dbReference type="ARBA" id="ARBA00022723"/>
    </source>
</evidence>